<evidence type="ECO:0000313" key="1">
    <source>
        <dbReference type="EMBL" id="QSR87678.1"/>
    </source>
</evidence>
<dbReference type="Proteomes" id="UP000663088">
    <property type="component" value="Chromosome"/>
</dbReference>
<dbReference type="RefSeq" id="WP_206848210.1">
    <property type="nucleotide sequence ID" value="NZ_CP065956.1"/>
</dbReference>
<dbReference type="EMBL" id="CP065956">
    <property type="protein sequence ID" value="QSR87678.1"/>
    <property type="molecule type" value="Genomic_DNA"/>
</dbReference>
<gene>
    <name evidence="1" type="ORF">EM20IM_05005</name>
</gene>
<name>A0ABX7PYE9_9BACT</name>
<reference evidence="1 2" key="1">
    <citation type="submission" date="2020-12" db="EMBL/GenBank/DDBJ databases">
        <authorList>
            <person name="Awala S.I."/>
            <person name="Gwak J.-H."/>
            <person name="Kim S.-J."/>
            <person name="Rhee S.-K."/>
        </authorList>
    </citation>
    <scope>NUCLEOTIDE SEQUENCE [LARGE SCALE GENOMIC DNA]</scope>
    <source>
        <strain evidence="1 2">IT5</strain>
    </source>
</reference>
<evidence type="ECO:0000313" key="2">
    <source>
        <dbReference type="Proteomes" id="UP000663088"/>
    </source>
</evidence>
<accession>A0ABX7PYE9</accession>
<proteinExistence type="predicted"/>
<protein>
    <submittedName>
        <fullName evidence="1">Uncharacterized protein</fullName>
    </submittedName>
</protein>
<sequence length="226" mass="25429">MKENIIRRRKKFKKRGMFSIENGQGPKLAAWIVAYGYKGDRLDPHTALGIGAFDNRLGPFSVAASPALEKKLKLKPGQLLVLTFGDCREMVAQFDDRMPAASAMKLMKKHGRAARYALDIYLPWADKKIAYALPPVAKLEVIKEAIDPQKLEQSLIKQGKAVFERAKLAQQNSPSQSSSLLRLRRSHSEGLGSESSKVGLFHFRGWGIKGKEGRSIHRLKRDLDWF</sequence>
<organism evidence="1 2">
    <name type="scientific">Candidatus Methylacidiphilum infernorum</name>
    <dbReference type="NCBI Taxonomy" id="511746"/>
    <lineage>
        <taxon>Bacteria</taxon>
        <taxon>Pseudomonadati</taxon>
        <taxon>Verrucomicrobiota</taxon>
        <taxon>Methylacidiphilae</taxon>
        <taxon>Methylacidiphilales</taxon>
        <taxon>Methylacidiphilaceae</taxon>
        <taxon>Methylacidiphilum (ex Ratnadevi et al. 2023)</taxon>
    </lineage>
</organism>
<keyword evidence="2" id="KW-1185">Reference proteome</keyword>